<comment type="caution">
    <text evidence="1">The sequence shown here is derived from an EMBL/GenBank/DDBJ whole genome shotgun (WGS) entry which is preliminary data.</text>
</comment>
<evidence type="ECO:0000313" key="1">
    <source>
        <dbReference type="EMBL" id="MBC1331106.1"/>
    </source>
</evidence>
<gene>
    <name evidence="1" type="ORF">HB759_03995</name>
</gene>
<proteinExistence type="predicted"/>
<protein>
    <recommendedName>
        <fullName evidence="3">YqaJ viral recombinase domain-containing protein</fullName>
    </recommendedName>
</protein>
<dbReference type="Proteomes" id="UP000532866">
    <property type="component" value="Unassembled WGS sequence"/>
</dbReference>
<dbReference type="RefSeq" id="WP_185372964.1">
    <property type="nucleotide sequence ID" value="NZ_JAAROL010000001.1"/>
</dbReference>
<accession>A0A7X0TKY0</accession>
<reference evidence="1 2" key="1">
    <citation type="submission" date="2020-03" db="EMBL/GenBank/DDBJ databases">
        <title>Soil Listeria distribution.</title>
        <authorList>
            <person name="Liao J."/>
            <person name="Wiedmann M."/>
        </authorList>
    </citation>
    <scope>NUCLEOTIDE SEQUENCE [LARGE SCALE GENOMIC DNA]</scope>
    <source>
        <strain evidence="1 2">FSL L7-1833</strain>
    </source>
</reference>
<organism evidence="1 2">
    <name type="scientific">Listeria booriae</name>
    <dbReference type="NCBI Taxonomy" id="1552123"/>
    <lineage>
        <taxon>Bacteria</taxon>
        <taxon>Bacillati</taxon>
        <taxon>Bacillota</taxon>
        <taxon>Bacilli</taxon>
        <taxon>Bacillales</taxon>
        <taxon>Listeriaceae</taxon>
        <taxon>Listeria</taxon>
    </lineage>
</organism>
<sequence>MTKPTPEALAQQFIEMLNVYHAKNEVWDAQLDSQIHGWYVNPPNLFPKKPYFSPSASGSSQRELYLKQLGAKRDNEGQPSHQKRWTTLGTAIGDVIQRDLLFAEKHYKKLTGVAPAFVFERNADGTPVFEDFAKRNAPVSHNGHDFYLYGTCDGIMRYTAPDGSAYRVGLEIKSKQTTHSKTSAFSMKGAEDKHIKQAIAYSHMYRDTDTGQPLDYYIILYVNASKKGWFTTYDEAPDVRAFAYEFTDTDRAQLFDYFTEVLDAVKTQSIPPFDIDAWTFNSYKTATAKSLTDAELTEVKEFVKRALKSGIPDYKKEQYHDAYQDIIDRRAM</sequence>
<dbReference type="AlphaFoldDB" id="A0A7X0TKY0"/>
<dbReference type="Gene3D" id="3.90.320.10">
    <property type="match status" value="1"/>
</dbReference>
<dbReference type="InterPro" id="IPR011604">
    <property type="entry name" value="PDDEXK-like_dom_sf"/>
</dbReference>
<dbReference type="EMBL" id="JAAROL010000001">
    <property type="protein sequence ID" value="MBC1331106.1"/>
    <property type="molecule type" value="Genomic_DNA"/>
</dbReference>
<evidence type="ECO:0008006" key="3">
    <source>
        <dbReference type="Google" id="ProtNLM"/>
    </source>
</evidence>
<evidence type="ECO:0000313" key="2">
    <source>
        <dbReference type="Proteomes" id="UP000532866"/>
    </source>
</evidence>
<name>A0A7X0TKY0_9LIST</name>